<feature type="compositionally biased region" description="Basic residues" evidence="9">
    <location>
        <begin position="1"/>
        <end position="12"/>
    </location>
</feature>
<dbReference type="InterPro" id="IPR020598">
    <property type="entry name" value="rRNA_Ade_methylase_Trfase_N"/>
</dbReference>
<name>T0S355_SAPDV</name>
<dbReference type="STRING" id="1156394.T0S355"/>
<feature type="binding site" evidence="7">
    <location>
        <position position="131"/>
    </location>
    <ligand>
        <name>S-adenosyl-L-methionine</name>
        <dbReference type="ChEBI" id="CHEBI:59789"/>
    </ligand>
</feature>
<dbReference type="InterPro" id="IPR029063">
    <property type="entry name" value="SAM-dependent_MTases_sf"/>
</dbReference>
<dbReference type="PROSITE" id="PS51689">
    <property type="entry name" value="SAM_RNA_A_N6_MT"/>
    <property type="match status" value="1"/>
</dbReference>
<keyword evidence="5 7" id="KW-0694">RNA-binding</keyword>
<organism evidence="11 12">
    <name type="scientific">Saprolegnia diclina (strain VS20)</name>
    <dbReference type="NCBI Taxonomy" id="1156394"/>
    <lineage>
        <taxon>Eukaryota</taxon>
        <taxon>Sar</taxon>
        <taxon>Stramenopiles</taxon>
        <taxon>Oomycota</taxon>
        <taxon>Saprolegniomycetes</taxon>
        <taxon>Saprolegniales</taxon>
        <taxon>Saprolegniaceae</taxon>
        <taxon>Saprolegnia</taxon>
    </lineage>
</organism>
<evidence type="ECO:0000256" key="6">
    <source>
        <dbReference type="ARBA" id="ARBA00061109"/>
    </source>
</evidence>
<dbReference type="RefSeq" id="XP_008609304.1">
    <property type="nucleotide sequence ID" value="XM_008611082.1"/>
</dbReference>
<dbReference type="InterPro" id="IPR001737">
    <property type="entry name" value="KsgA/Erm"/>
</dbReference>
<keyword evidence="2 7" id="KW-0489">Methyltransferase</keyword>
<dbReference type="PROSITE" id="PS01131">
    <property type="entry name" value="RRNA_A_DIMETH"/>
    <property type="match status" value="1"/>
</dbReference>
<dbReference type="EMBL" id="JH767145">
    <property type="protein sequence ID" value="EQC37142.1"/>
    <property type="molecule type" value="Genomic_DNA"/>
</dbReference>
<dbReference type="GO" id="GO:0000179">
    <property type="term" value="F:rRNA (adenine-N6,N6-)-dimethyltransferase activity"/>
    <property type="evidence" value="ECO:0007669"/>
    <property type="project" value="UniProtKB-UniRule"/>
</dbReference>
<reference evidence="11 12" key="1">
    <citation type="submission" date="2012-04" db="EMBL/GenBank/DDBJ databases">
        <title>The Genome Sequence of Saprolegnia declina VS20.</title>
        <authorList>
            <consortium name="The Broad Institute Genome Sequencing Platform"/>
            <person name="Russ C."/>
            <person name="Nusbaum C."/>
            <person name="Tyler B."/>
            <person name="van West P."/>
            <person name="Dieguez-Uribeondo J."/>
            <person name="de Bruijn I."/>
            <person name="Tripathy S."/>
            <person name="Jiang R."/>
            <person name="Young S.K."/>
            <person name="Zeng Q."/>
            <person name="Gargeya S."/>
            <person name="Fitzgerald M."/>
            <person name="Haas B."/>
            <person name="Abouelleil A."/>
            <person name="Alvarado L."/>
            <person name="Arachchi H.M."/>
            <person name="Berlin A."/>
            <person name="Chapman S.B."/>
            <person name="Goldberg J."/>
            <person name="Griggs A."/>
            <person name="Gujja S."/>
            <person name="Hansen M."/>
            <person name="Howarth C."/>
            <person name="Imamovic A."/>
            <person name="Larimer J."/>
            <person name="McCowen C."/>
            <person name="Montmayeur A."/>
            <person name="Murphy C."/>
            <person name="Neiman D."/>
            <person name="Pearson M."/>
            <person name="Priest M."/>
            <person name="Roberts A."/>
            <person name="Saif S."/>
            <person name="Shea T."/>
            <person name="Sisk P."/>
            <person name="Sykes S."/>
            <person name="Wortman J."/>
            <person name="Nusbaum C."/>
            <person name="Birren B."/>
        </authorList>
    </citation>
    <scope>NUCLEOTIDE SEQUENCE [LARGE SCALE GENOMIC DNA]</scope>
    <source>
        <strain evidence="11 12">VS20</strain>
    </source>
</reference>
<dbReference type="eggNOG" id="KOG2793">
    <property type="taxonomic scope" value="Eukaryota"/>
</dbReference>
<dbReference type="EC" id="2.1.1.-" evidence="8"/>
<dbReference type="CDD" id="cd02440">
    <property type="entry name" value="AdoMet_MTases"/>
    <property type="match status" value="2"/>
</dbReference>
<gene>
    <name evidence="11" type="ORF">SDRG_05369</name>
</gene>
<dbReference type="VEuPathDB" id="FungiDB:SDRG_05369"/>
<dbReference type="InterPro" id="IPR011530">
    <property type="entry name" value="rRNA_adenine_dimethylase"/>
</dbReference>
<feature type="binding site" evidence="7">
    <location>
        <position position="116"/>
    </location>
    <ligand>
        <name>S-adenosyl-L-methionine</name>
        <dbReference type="ChEBI" id="CHEBI:59789"/>
    </ligand>
</feature>
<keyword evidence="1 8" id="KW-0698">rRNA processing</keyword>
<feature type="region of interest" description="Disordered" evidence="9">
    <location>
        <begin position="1"/>
        <end position="35"/>
    </location>
</feature>
<dbReference type="Proteomes" id="UP000030762">
    <property type="component" value="Unassembled WGS sequence"/>
</dbReference>
<dbReference type="GeneID" id="19946096"/>
<dbReference type="NCBIfam" id="TIGR00755">
    <property type="entry name" value="ksgA"/>
    <property type="match status" value="1"/>
</dbReference>
<dbReference type="Pfam" id="PF10294">
    <property type="entry name" value="Methyltransf_16"/>
    <property type="match status" value="1"/>
</dbReference>
<feature type="domain" description="Ribosomal RNA adenine methylase transferase N-terminal" evidence="10">
    <location>
        <begin position="47"/>
        <end position="216"/>
    </location>
</feature>
<evidence type="ECO:0000256" key="7">
    <source>
        <dbReference type="PROSITE-ProRule" id="PRU01026"/>
    </source>
</evidence>
<keyword evidence="3 7" id="KW-0808">Transferase</keyword>
<dbReference type="OrthoDB" id="74991at2759"/>
<dbReference type="InterPro" id="IPR019410">
    <property type="entry name" value="Methyltransf_16"/>
</dbReference>
<feature type="binding site" evidence="7">
    <location>
        <position position="40"/>
    </location>
    <ligand>
        <name>S-adenosyl-L-methionine</name>
        <dbReference type="ChEBI" id="CHEBI:59789"/>
    </ligand>
</feature>
<keyword evidence="12" id="KW-1185">Reference proteome</keyword>
<dbReference type="PANTHER" id="PTHR11727">
    <property type="entry name" value="DIMETHYLADENOSINE TRANSFERASE"/>
    <property type="match status" value="1"/>
</dbReference>
<feature type="binding site" evidence="7">
    <location>
        <position position="42"/>
    </location>
    <ligand>
        <name>S-adenosyl-L-methionine</name>
        <dbReference type="ChEBI" id="CHEBI:59789"/>
    </ligand>
</feature>
<dbReference type="PANTHER" id="PTHR11727:SF7">
    <property type="entry name" value="DIMETHYLADENOSINE TRANSFERASE-RELATED"/>
    <property type="match status" value="1"/>
</dbReference>
<evidence type="ECO:0000256" key="5">
    <source>
        <dbReference type="ARBA" id="ARBA00022884"/>
    </source>
</evidence>
<dbReference type="FunFam" id="3.40.50.150:FF:000007">
    <property type="entry name" value="rRNA adenine N(6)-methyltransferase"/>
    <property type="match status" value="1"/>
</dbReference>
<evidence type="ECO:0000256" key="9">
    <source>
        <dbReference type="SAM" id="MobiDB-lite"/>
    </source>
</evidence>
<evidence type="ECO:0000256" key="4">
    <source>
        <dbReference type="ARBA" id="ARBA00022691"/>
    </source>
</evidence>
<evidence type="ECO:0000256" key="1">
    <source>
        <dbReference type="ARBA" id="ARBA00022552"/>
    </source>
</evidence>
<dbReference type="AlphaFoldDB" id="T0S355"/>
<dbReference type="SUPFAM" id="SSF53335">
    <property type="entry name" value="S-adenosyl-L-methionine-dependent methyltransferases"/>
    <property type="match status" value="2"/>
</dbReference>
<dbReference type="SMART" id="SM00650">
    <property type="entry name" value="rADc"/>
    <property type="match status" value="1"/>
</dbReference>
<dbReference type="InParanoid" id="T0S355"/>
<dbReference type="eggNOG" id="KOG0820">
    <property type="taxonomic scope" value="Eukaryota"/>
</dbReference>
<feature type="binding site" evidence="7">
    <location>
        <position position="88"/>
    </location>
    <ligand>
        <name>S-adenosyl-L-methionine</name>
        <dbReference type="ChEBI" id="CHEBI:59789"/>
    </ligand>
</feature>
<dbReference type="Gene3D" id="3.40.50.150">
    <property type="entry name" value="Vaccinia Virus protein VP39"/>
    <property type="match status" value="2"/>
</dbReference>
<dbReference type="Pfam" id="PF00398">
    <property type="entry name" value="RrnaAD"/>
    <property type="match status" value="1"/>
</dbReference>
<feature type="compositionally biased region" description="Polar residues" evidence="9">
    <location>
        <begin position="21"/>
        <end position="35"/>
    </location>
</feature>
<dbReference type="GO" id="GO:0003723">
    <property type="term" value="F:RNA binding"/>
    <property type="evidence" value="ECO:0007669"/>
    <property type="project" value="UniProtKB-UniRule"/>
</dbReference>
<dbReference type="InterPro" id="IPR020596">
    <property type="entry name" value="rRNA_Ade_Mease_Trfase_CS"/>
</dbReference>
<evidence type="ECO:0000256" key="2">
    <source>
        <dbReference type="ARBA" id="ARBA00022603"/>
    </source>
</evidence>
<proteinExistence type="inferred from homology"/>
<evidence type="ECO:0000313" key="12">
    <source>
        <dbReference type="Proteomes" id="UP000030762"/>
    </source>
</evidence>
<protein>
    <recommendedName>
        <fullName evidence="8">rRNA adenine N(6)-methyltransferase</fullName>
        <ecNumber evidence="8">2.1.1.-</ecNumber>
    </recommendedName>
</protein>
<comment type="similarity">
    <text evidence="6 7 8">Belongs to the class I-like SAM-binding methyltransferase superfamily. rRNA adenine N(6)-methyltransferase family.</text>
</comment>
<accession>T0S355</accession>
<sequence>MPKEKKMKRRRQATTAEAAGSGQNSHGRTLATPNTSLGQHFLKNPMIASEIVNKAAIRGTDICLEVGPGTGNITVKLLEQAKKVIAVEFDPRMIAEVQKRVQNTEHANHLHIIHGDAIKVQLPFFDVCVANLPYQISSPFVFKLLAHRPMFRCAVVMFQEEFAKRLSARPGDELYCRLSVNTQLLAKVDQLIKVGRNNFRPPPKVESRVVRIEPKNPPPPVNFTEWDGMVKIIFNRKNKTLHSCFTTKSVLKILEDNYRTYCSLNSLVLCTVWDSSKVFMKFIEKQRASRFDLALAQHKRKKAAISVIELGAGCGLAGIAFAKLGYHVVLTDVGPVLQWLTQNVASNFSEAETAGRVFVHEYSWGTSCASVSSLLPDTPPFDIILCADVLYDVAAVKPLIQSILALANRKTIIYIANERRSPATRAEFVRHLDAEFVWKEISKDDVDPAYDREAIEVFEARRKHSKIPLHLAIHASEAAIATMIEE</sequence>
<feature type="binding site" evidence="7">
    <location>
        <position position="67"/>
    </location>
    <ligand>
        <name>S-adenosyl-L-methionine</name>
        <dbReference type="ChEBI" id="CHEBI:59789"/>
    </ligand>
</feature>
<evidence type="ECO:0000256" key="8">
    <source>
        <dbReference type="RuleBase" id="RU362106"/>
    </source>
</evidence>
<evidence type="ECO:0000256" key="3">
    <source>
        <dbReference type="ARBA" id="ARBA00022679"/>
    </source>
</evidence>
<keyword evidence="4 7" id="KW-0949">S-adenosyl-L-methionine</keyword>
<evidence type="ECO:0000259" key="10">
    <source>
        <dbReference type="SMART" id="SM00650"/>
    </source>
</evidence>
<evidence type="ECO:0000313" key="11">
    <source>
        <dbReference type="EMBL" id="EQC37142.1"/>
    </source>
</evidence>